<name>A0A1E2V8L3_9GAMM</name>
<dbReference type="STRING" id="197479.BFW38_06070"/>
<dbReference type="PANTHER" id="PTHR46268:SF6">
    <property type="entry name" value="UNIVERSAL STRESS PROTEIN UP12"/>
    <property type="match status" value="1"/>
</dbReference>
<keyword evidence="4" id="KW-1185">Reference proteome</keyword>
<evidence type="ECO:0000259" key="2">
    <source>
        <dbReference type="Pfam" id="PF00582"/>
    </source>
</evidence>
<dbReference type="EMBL" id="MDTQ01000001">
    <property type="protein sequence ID" value="ODC03176.1"/>
    <property type="molecule type" value="Genomic_DNA"/>
</dbReference>
<dbReference type="PRINTS" id="PR01438">
    <property type="entry name" value="UNVRSLSTRESS"/>
</dbReference>
<evidence type="ECO:0000313" key="4">
    <source>
        <dbReference type="Proteomes" id="UP000094291"/>
    </source>
</evidence>
<dbReference type="OrthoDB" id="9804721at2"/>
<sequence length="285" mass="31148">MSNVIACIDGSSMAPGVCDAASWASQQLNCPLSLLHVLDKSEFPTASQHNLSGNLGLDTQTHLLEKMVELDEQRNRLALEQGKLMLNEAQARASRAGAQQISTRQRHGNLVETLTADQNDMRLLVMGRQGEAHDKMSETIGSQLESVIRTITQPILIALPEFTAPERIMFAYDGSATAHKALTTLAGSPLFKGLACHLVMVNTDTDEHRKSLAEGLGVLEAAGFKCESALLQGDIHQALREYRETHHIDLLVMGAYGHSRIRQFLVGSTTTSMISRSQIPLLLLR</sequence>
<accession>A0A1E2V8L3</accession>
<dbReference type="AlphaFoldDB" id="A0A1E2V8L3"/>
<proteinExistence type="inferred from homology"/>
<reference evidence="3 4" key="1">
    <citation type="submission" date="2016-08" db="EMBL/GenBank/DDBJ databases">
        <authorList>
            <person name="Seilhamer J.J."/>
        </authorList>
    </citation>
    <scope>NUCLEOTIDE SEQUENCE [LARGE SCALE GENOMIC DNA]</scope>
    <source>
        <strain evidence="3 4">PH27A</strain>
    </source>
</reference>
<dbReference type="RefSeq" id="WP_068997592.1">
    <property type="nucleotide sequence ID" value="NZ_MDTQ01000001.1"/>
</dbReference>
<organism evidence="3 4">
    <name type="scientific">Terasakiispira papahanaumokuakeensis</name>
    <dbReference type="NCBI Taxonomy" id="197479"/>
    <lineage>
        <taxon>Bacteria</taxon>
        <taxon>Pseudomonadati</taxon>
        <taxon>Pseudomonadota</taxon>
        <taxon>Gammaproteobacteria</taxon>
        <taxon>Oceanospirillales</taxon>
        <taxon>Terasakiispira</taxon>
    </lineage>
</organism>
<dbReference type="CDD" id="cd00293">
    <property type="entry name" value="USP-like"/>
    <property type="match status" value="2"/>
</dbReference>
<dbReference type="PANTHER" id="PTHR46268">
    <property type="entry name" value="STRESS RESPONSE PROTEIN NHAX"/>
    <property type="match status" value="1"/>
</dbReference>
<dbReference type="SUPFAM" id="SSF52402">
    <property type="entry name" value="Adenine nucleotide alpha hydrolases-like"/>
    <property type="match status" value="2"/>
</dbReference>
<comment type="similarity">
    <text evidence="1">Belongs to the universal stress protein A family.</text>
</comment>
<protein>
    <submittedName>
        <fullName evidence="3">Universal stress protein UspA</fullName>
    </submittedName>
</protein>
<feature type="domain" description="UspA" evidence="2">
    <location>
        <begin position="2"/>
        <end position="157"/>
    </location>
</feature>
<dbReference type="Proteomes" id="UP000094291">
    <property type="component" value="Unassembled WGS sequence"/>
</dbReference>
<dbReference type="Pfam" id="PF00582">
    <property type="entry name" value="Usp"/>
    <property type="match status" value="2"/>
</dbReference>
<comment type="caution">
    <text evidence="3">The sequence shown here is derived from an EMBL/GenBank/DDBJ whole genome shotgun (WGS) entry which is preliminary data.</text>
</comment>
<dbReference type="InterPro" id="IPR006015">
    <property type="entry name" value="Universal_stress_UspA"/>
</dbReference>
<dbReference type="InterPro" id="IPR006016">
    <property type="entry name" value="UspA"/>
</dbReference>
<dbReference type="Gene3D" id="3.40.50.12370">
    <property type="match status" value="1"/>
</dbReference>
<feature type="domain" description="UspA" evidence="2">
    <location>
        <begin position="207"/>
        <end position="285"/>
    </location>
</feature>
<evidence type="ECO:0000256" key="1">
    <source>
        <dbReference type="ARBA" id="ARBA00008791"/>
    </source>
</evidence>
<gene>
    <name evidence="3" type="ORF">BFW38_06070</name>
</gene>
<evidence type="ECO:0000313" key="3">
    <source>
        <dbReference type="EMBL" id="ODC03176.1"/>
    </source>
</evidence>